<dbReference type="SMART" id="SM00387">
    <property type="entry name" value="HATPase_c"/>
    <property type="match status" value="1"/>
</dbReference>
<dbReference type="SMART" id="SM00388">
    <property type="entry name" value="HisKA"/>
    <property type="match status" value="1"/>
</dbReference>
<dbReference type="EC" id="2.7.13.3" evidence="2"/>
<dbReference type="Gene3D" id="3.30.450.20">
    <property type="entry name" value="PAS domain"/>
    <property type="match status" value="1"/>
</dbReference>
<keyword evidence="8" id="KW-0902">Two-component regulatory system</keyword>
<dbReference type="PRINTS" id="PR00344">
    <property type="entry name" value="BCTRLSENSOR"/>
</dbReference>
<proteinExistence type="predicted"/>
<dbReference type="InterPro" id="IPR003018">
    <property type="entry name" value="GAF"/>
</dbReference>
<keyword evidence="4" id="KW-0808">Transferase</keyword>
<keyword evidence="6" id="KW-0418">Kinase</keyword>
<evidence type="ECO:0000313" key="12">
    <source>
        <dbReference type="Proteomes" id="UP000190229"/>
    </source>
</evidence>
<dbReference type="InterPro" id="IPR035965">
    <property type="entry name" value="PAS-like_dom_sf"/>
</dbReference>
<dbReference type="InterPro" id="IPR003594">
    <property type="entry name" value="HATPase_dom"/>
</dbReference>
<dbReference type="InterPro" id="IPR005467">
    <property type="entry name" value="His_kinase_dom"/>
</dbReference>
<sequence>MSIAQKLLQLTGMIYSSQTVLEILQAMIDAIASEITSADLVGFFIRENESMFRGKITNVPGDRDFIQTLTIDLREDPFARQIAETKRPVFVSNVEKEATIDPVKQETLSIQSILGLPLLVDQNIYGMVFAHNVGKPMLLTQEQQSVAETFINVASIAIQNIEILKAQNLRNQFSNRMSECKSIKEVTTICSDYVKQVCDAHAIGIHLLDVATQRTTAVFVSPEARVTPTELNALYRAGFDHIERHSIFWEVIESRSWVFIPDTARDERVNSTLCKEFDIQSLLVLPLREKDTVVGLMTIPSIGASRAYRADDIAILQSMADTTGVTLSNVIHSNELERLVLTRTEELRERNSQLKSSISYLEIQEARLRGLVNAMPLSIVLIDENGKWMEANHIAIQFFKLQNVHYRFKTGSELSALCGANQEIIEHMMNRKHHVYDENQPCIFTDEYKKSDGSILVYKTYLCPMIPQADELQGIIYIGEDLTEQRRIEEVLYRSEKLALVGQLAAGVAHEIRNPLTSLSGFIQLLKEEGANPMYCDVMLRELERLNSITKEFLFLAKPAQPNRTYCDLNTILFDVILLFQTQTMLQQIELNVDAIRDVPLLFCDENQIKQVLINLLNNAIEALPSGGKVTMSTFFSSDDTHFVVRIKDNGIGISKDRLKRIGEPFYTTKEKGTGLGLMTCFKIMELHGGTLDIKSDQDHGTVVDILLPMVKPSKEI</sequence>
<dbReference type="SUPFAM" id="SSF55781">
    <property type="entry name" value="GAF domain-like"/>
    <property type="match status" value="2"/>
</dbReference>
<evidence type="ECO:0000256" key="4">
    <source>
        <dbReference type="ARBA" id="ARBA00022679"/>
    </source>
</evidence>
<organism evidence="11 12">
    <name type="scientific">Ferroacidibacillus organovorans</name>
    <dbReference type="NCBI Taxonomy" id="1765683"/>
    <lineage>
        <taxon>Bacteria</taxon>
        <taxon>Bacillati</taxon>
        <taxon>Bacillota</taxon>
        <taxon>Bacilli</taxon>
        <taxon>Bacillales</taxon>
        <taxon>Alicyclobacillaceae</taxon>
        <taxon>Ferroacidibacillus</taxon>
    </lineage>
</organism>
<dbReference type="InterPro" id="IPR000014">
    <property type="entry name" value="PAS"/>
</dbReference>
<evidence type="ECO:0000256" key="8">
    <source>
        <dbReference type="ARBA" id="ARBA00023012"/>
    </source>
</evidence>
<feature type="domain" description="PAC" evidence="10">
    <location>
        <begin position="442"/>
        <end position="494"/>
    </location>
</feature>
<protein>
    <recommendedName>
        <fullName evidence="2">histidine kinase</fullName>
        <ecNumber evidence="2">2.7.13.3</ecNumber>
    </recommendedName>
</protein>
<evidence type="ECO:0000259" key="10">
    <source>
        <dbReference type="PROSITE" id="PS50113"/>
    </source>
</evidence>
<keyword evidence="12" id="KW-1185">Reference proteome</keyword>
<reference evidence="11 12" key="1">
    <citation type="submission" date="2017-02" db="EMBL/GenBank/DDBJ databases">
        <title>Draft genome of Acidibacillus ferrooxidans Huett2.</title>
        <authorList>
            <person name="Schopf S."/>
        </authorList>
    </citation>
    <scope>NUCLEOTIDE SEQUENCE [LARGE SCALE GENOMIC DNA]</scope>
    <source>
        <strain evidence="11 12">Huett2</strain>
    </source>
</reference>
<evidence type="ECO:0000256" key="5">
    <source>
        <dbReference type="ARBA" id="ARBA00022741"/>
    </source>
</evidence>
<dbReference type="Pfam" id="PF02518">
    <property type="entry name" value="HATPase_c"/>
    <property type="match status" value="1"/>
</dbReference>
<evidence type="ECO:0000256" key="2">
    <source>
        <dbReference type="ARBA" id="ARBA00012438"/>
    </source>
</evidence>
<gene>
    <name evidence="11" type="ORF">B2M26_11070</name>
</gene>
<dbReference type="SUPFAM" id="SSF55874">
    <property type="entry name" value="ATPase domain of HSP90 chaperone/DNA topoisomerase II/histidine kinase"/>
    <property type="match status" value="1"/>
</dbReference>
<dbReference type="GO" id="GO:0000155">
    <property type="term" value="F:phosphorelay sensor kinase activity"/>
    <property type="evidence" value="ECO:0007669"/>
    <property type="project" value="InterPro"/>
</dbReference>
<dbReference type="GO" id="GO:0005524">
    <property type="term" value="F:ATP binding"/>
    <property type="evidence" value="ECO:0007669"/>
    <property type="project" value="UniProtKB-KW"/>
</dbReference>
<dbReference type="Gene3D" id="3.30.450.40">
    <property type="match status" value="2"/>
</dbReference>
<dbReference type="InterPro" id="IPR029016">
    <property type="entry name" value="GAF-like_dom_sf"/>
</dbReference>
<evidence type="ECO:0000259" key="9">
    <source>
        <dbReference type="PROSITE" id="PS50109"/>
    </source>
</evidence>
<dbReference type="PANTHER" id="PTHR43065">
    <property type="entry name" value="SENSOR HISTIDINE KINASE"/>
    <property type="match status" value="1"/>
</dbReference>
<dbReference type="InterPro" id="IPR003661">
    <property type="entry name" value="HisK_dim/P_dom"/>
</dbReference>
<dbReference type="CDD" id="cd00075">
    <property type="entry name" value="HATPase"/>
    <property type="match status" value="1"/>
</dbReference>
<dbReference type="Proteomes" id="UP000190229">
    <property type="component" value="Unassembled WGS sequence"/>
</dbReference>
<feature type="domain" description="Histidine kinase" evidence="9">
    <location>
        <begin position="507"/>
        <end position="712"/>
    </location>
</feature>
<evidence type="ECO:0000313" key="11">
    <source>
        <dbReference type="EMBL" id="OPG15596.1"/>
    </source>
</evidence>
<accession>A0A1V4ERN3</accession>
<comment type="catalytic activity">
    <reaction evidence="1">
        <text>ATP + protein L-histidine = ADP + protein N-phospho-L-histidine.</text>
        <dbReference type="EC" id="2.7.13.3"/>
    </reaction>
</comment>
<dbReference type="PROSITE" id="PS50113">
    <property type="entry name" value="PAC"/>
    <property type="match status" value="1"/>
</dbReference>
<name>A0A1V4ERN3_9BACL</name>
<keyword evidence="7" id="KW-0067">ATP-binding</keyword>
<dbReference type="Gene3D" id="3.30.565.10">
    <property type="entry name" value="Histidine kinase-like ATPase, C-terminal domain"/>
    <property type="match status" value="1"/>
</dbReference>
<evidence type="ECO:0000256" key="7">
    <source>
        <dbReference type="ARBA" id="ARBA00022840"/>
    </source>
</evidence>
<dbReference type="InterPro" id="IPR000700">
    <property type="entry name" value="PAS-assoc_C"/>
</dbReference>
<evidence type="ECO:0000256" key="3">
    <source>
        <dbReference type="ARBA" id="ARBA00022553"/>
    </source>
</evidence>
<dbReference type="CDD" id="cd00082">
    <property type="entry name" value="HisKA"/>
    <property type="match status" value="1"/>
</dbReference>
<evidence type="ECO:0000256" key="1">
    <source>
        <dbReference type="ARBA" id="ARBA00000085"/>
    </source>
</evidence>
<dbReference type="InterPro" id="IPR036097">
    <property type="entry name" value="HisK_dim/P_sf"/>
</dbReference>
<dbReference type="InterPro" id="IPR004358">
    <property type="entry name" value="Sig_transdc_His_kin-like_C"/>
</dbReference>
<comment type="caution">
    <text evidence="11">The sequence shown here is derived from an EMBL/GenBank/DDBJ whole genome shotgun (WGS) entry which is preliminary data.</text>
</comment>
<dbReference type="Pfam" id="PF13185">
    <property type="entry name" value="GAF_2"/>
    <property type="match status" value="2"/>
</dbReference>
<dbReference type="PROSITE" id="PS50109">
    <property type="entry name" value="HIS_KIN"/>
    <property type="match status" value="1"/>
</dbReference>
<dbReference type="NCBIfam" id="TIGR00229">
    <property type="entry name" value="sensory_box"/>
    <property type="match status" value="1"/>
</dbReference>
<dbReference type="EMBL" id="MWPS01000027">
    <property type="protein sequence ID" value="OPG15596.1"/>
    <property type="molecule type" value="Genomic_DNA"/>
</dbReference>
<dbReference type="SUPFAM" id="SSF47384">
    <property type="entry name" value="Homodimeric domain of signal transducing histidine kinase"/>
    <property type="match status" value="1"/>
</dbReference>
<keyword evidence="3" id="KW-0597">Phosphoprotein</keyword>
<dbReference type="PANTHER" id="PTHR43065:SF34">
    <property type="entry name" value="SPORULATION KINASE A"/>
    <property type="match status" value="1"/>
</dbReference>
<dbReference type="Pfam" id="PF00512">
    <property type="entry name" value="HisKA"/>
    <property type="match status" value="1"/>
</dbReference>
<dbReference type="SUPFAM" id="SSF55785">
    <property type="entry name" value="PYP-like sensor domain (PAS domain)"/>
    <property type="match status" value="1"/>
</dbReference>
<dbReference type="AlphaFoldDB" id="A0A1V4ERN3"/>
<dbReference type="Gene3D" id="1.10.287.130">
    <property type="match status" value="1"/>
</dbReference>
<dbReference type="RefSeq" id="WP_079291192.1">
    <property type="nucleotide sequence ID" value="NZ_MWPS01000027.1"/>
</dbReference>
<keyword evidence="5" id="KW-0547">Nucleotide-binding</keyword>
<evidence type="ECO:0000256" key="6">
    <source>
        <dbReference type="ARBA" id="ARBA00022777"/>
    </source>
</evidence>
<dbReference type="InterPro" id="IPR036890">
    <property type="entry name" value="HATPase_C_sf"/>
</dbReference>
<dbReference type="SMART" id="SM00065">
    <property type="entry name" value="GAF"/>
    <property type="match status" value="2"/>
</dbReference>